<dbReference type="Gene3D" id="3.40.50.300">
    <property type="entry name" value="P-loop containing nucleotide triphosphate hydrolases"/>
    <property type="match status" value="1"/>
</dbReference>
<protein>
    <recommendedName>
        <fullName evidence="3">C-terminal of Roc (COR) domain-containing protein</fullName>
    </recommendedName>
</protein>
<accession>A0ABD3HJL9</accession>
<evidence type="ECO:0000313" key="1">
    <source>
        <dbReference type="EMBL" id="KAL3691643.1"/>
    </source>
</evidence>
<sequence length="517" mass="59184">MSGPLQQFTLCPFLHPSSAEFRIEELKWGLNSYGKREEEYFRCLMDLLHINIYLEVVDIGHIYGGKKVLVQEALRRNKQQATYFSTLRDAKVAFGKAKAARVFLCGDPHAGKSTLRVSMMKTSHKESRIMKHWSRKFGSRWRNSGKGKYLPLKRTKGVDVELLRDDDQMQISIWDLAGQEIFRALQSLLLPAVTQACIFVFVFSPFHDDQRFGRITHEDKMKQNKMDLGCSLAPIVDHFRAEYRQALNLHATPFHVDAWNEDEVNPFVENLYVIVSEMLQKKTPEAPSVFYRLISEILDPHDANSRQMVAAPVWGVQGFLNHISKSLEALNVGSFDQGVADQRTVLEAAIQYMHDVGSIFYLPKCQLVVVDINWLTHKFLGYLISEGHGFQVKSHARTSFSEDGVVTKGTLDSHLEKLSQICRKKEVNVDPEVLKDLLVYLDLCYSLGSVQGVQEYFMPTIFGRSNARDENQILTWGTAPSSDTDWQYFGYRLVCKDTSTTALTAAMFPRFQIRFRK</sequence>
<comment type="caution">
    <text evidence="1">The sequence shown here is derived from an EMBL/GenBank/DDBJ whole genome shotgun (WGS) entry which is preliminary data.</text>
</comment>
<dbReference type="PANTHER" id="PTHR47679:SF1">
    <property type="entry name" value="PROTEIN TORNADO 1"/>
    <property type="match status" value="1"/>
</dbReference>
<dbReference type="SUPFAM" id="SSF52540">
    <property type="entry name" value="P-loop containing nucleoside triphosphate hydrolases"/>
    <property type="match status" value="1"/>
</dbReference>
<proteinExistence type="predicted"/>
<evidence type="ECO:0008006" key="3">
    <source>
        <dbReference type="Google" id="ProtNLM"/>
    </source>
</evidence>
<organism evidence="1 2">
    <name type="scientific">Riccia sorocarpa</name>
    <dbReference type="NCBI Taxonomy" id="122646"/>
    <lineage>
        <taxon>Eukaryota</taxon>
        <taxon>Viridiplantae</taxon>
        <taxon>Streptophyta</taxon>
        <taxon>Embryophyta</taxon>
        <taxon>Marchantiophyta</taxon>
        <taxon>Marchantiopsida</taxon>
        <taxon>Marchantiidae</taxon>
        <taxon>Marchantiales</taxon>
        <taxon>Ricciaceae</taxon>
        <taxon>Riccia</taxon>
    </lineage>
</organism>
<dbReference type="Proteomes" id="UP001633002">
    <property type="component" value="Unassembled WGS sequence"/>
</dbReference>
<reference evidence="1 2" key="1">
    <citation type="submission" date="2024-09" db="EMBL/GenBank/DDBJ databases">
        <title>Chromosome-scale assembly of Riccia sorocarpa.</title>
        <authorList>
            <person name="Paukszto L."/>
        </authorList>
    </citation>
    <scope>NUCLEOTIDE SEQUENCE [LARGE SCALE GENOMIC DNA]</scope>
    <source>
        <strain evidence="1">LP-2024</strain>
        <tissue evidence="1">Aerial parts of the thallus</tissue>
    </source>
</reference>
<name>A0ABD3HJL9_9MARC</name>
<keyword evidence="2" id="KW-1185">Reference proteome</keyword>
<dbReference type="PRINTS" id="PR00449">
    <property type="entry name" value="RASTRNSFRMNG"/>
</dbReference>
<dbReference type="InterPro" id="IPR027417">
    <property type="entry name" value="P-loop_NTPase"/>
</dbReference>
<dbReference type="PANTHER" id="PTHR47679">
    <property type="entry name" value="PROTEIN TORNADO 1"/>
    <property type="match status" value="1"/>
</dbReference>
<dbReference type="EMBL" id="JBJQOH010000003">
    <property type="protein sequence ID" value="KAL3691643.1"/>
    <property type="molecule type" value="Genomic_DNA"/>
</dbReference>
<evidence type="ECO:0000313" key="2">
    <source>
        <dbReference type="Proteomes" id="UP001633002"/>
    </source>
</evidence>
<gene>
    <name evidence="1" type="ORF">R1sor_005294</name>
</gene>
<dbReference type="AlphaFoldDB" id="A0ABD3HJL9"/>